<sequence>MNGHANGHAPGSAETHVDVAIIGAGISGINAAYRVQTSLPAYSYTILEARGAIGGTWDLFRYPGIRSDSDLYTFGFSWHPWNKDNPIADGASISKYMRDTAAKYGIDRHIRFHHRLVAADWSSDKRSWTLTVEADGQTRYFQARFIIFGTGYYDYNEPLQTVIPGLERFKGRTVHPQFWPEDLDYTDKKVVVIGSGATAVTLVPELAKKAARATMLQRSPTYIMTLPNRSRGWFSWLLPSVIQHKLKRIGWILTSRLFFLFCQNFPNVARWVLRRHTMRQLPAHIPHDPHFKPRYNPWDQRLCVCPDGDFYEALRSGRADVKTDTIRTVTEHGIDLNSGETLEADIIVTATGLKLLIAGGAKIIVDGEKIDISDKYLWNGVMLQDVPNAAYVIGYTNASWTLGADATALLVCRLLKYMERRNIVAAIPRVDDPTKLKPQKLLNLNSTYISVAEKSLPKAAQVSPWLPRGHYISDLFKALFGRLDTGLELVTGPARR</sequence>
<organism evidence="7 8">
    <name type="scientific">Rasamsonia emersonii (strain ATCC 16479 / CBS 393.64 / IMI 116815)</name>
    <dbReference type="NCBI Taxonomy" id="1408163"/>
    <lineage>
        <taxon>Eukaryota</taxon>
        <taxon>Fungi</taxon>
        <taxon>Dikarya</taxon>
        <taxon>Ascomycota</taxon>
        <taxon>Pezizomycotina</taxon>
        <taxon>Eurotiomycetes</taxon>
        <taxon>Eurotiomycetidae</taxon>
        <taxon>Eurotiales</taxon>
        <taxon>Trichocomaceae</taxon>
        <taxon>Rasamsonia</taxon>
    </lineage>
</organism>
<dbReference type="InterPro" id="IPR020946">
    <property type="entry name" value="Flavin_mOase-like"/>
</dbReference>
<dbReference type="GeneID" id="25319114"/>
<evidence type="ECO:0000256" key="5">
    <source>
        <dbReference type="ARBA" id="ARBA00023002"/>
    </source>
</evidence>
<evidence type="ECO:0000256" key="6">
    <source>
        <dbReference type="ARBA" id="ARBA00023033"/>
    </source>
</evidence>
<proteinExistence type="predicted"/>
<evidence type="ECO:0000313" key="8">
    <source>
        <dbReference type="Proteomes" id="UP000053958"/>
    </source>
</evidence>
<dbReference type="InterPro" id="IPR036188">
    <property type="entry name" value="FAD/NAD-bd_sf"/>
</dbReference>
<dbReference type="EC" id="1.14.13.22" evidence="7"/>
<name>A0A0F4YN06_RASE3</name>
<dbReference type="GO" id="GO:0004499">
    <property type="term" value="F:N,N-dimethylaniline monooxygenase activity"/>
    <property type="evidence" value="ECO:0007669"/>
    <property type="project" value="InterPro"/>
</dbReference>
<dbReference type="STRING" id="1408163.A0A0F4YN06"/>
<comment type="cofactor">
    <cofactor evidence="1">
        <name>FAD</name>
        <dbReference type="ChEBI" id="CHEBI:57692"/>
    </cofactor>
</comment>
<keyword evidence="4" id="KW-0521">NADP</keyword>
<comment type="caution">
    <text evidence="7">The sequence shown here is derived from an EMBL/GenBank/DDBJ whole genome shotgun (WGS) entry which is preliminary data.</text>
</comment>
<dbReference type="GO" id="GO:0050660">
    <property type="term" value="F:flavin adenine dinucleotide binding"/>
    <property type="evidence" value="ECO:0007669"/>
    <property type="project" value="InterPro"/>
</dbReference>
<dbReference type="Gene3D" id="3.50.50.60">
    <property type="entry name" value="FAD/NAD(P)-binding domain"/>
    <property type="match status" value="2"/>
</dbReference>
<dbReference type="OrthoDB" id="66881at2759"/>
<evidence type="ECO:0000313" key="7">
    <source>
        <dbReference type="EMBL" id="KKA19221.1"/>
    </source>
</evidence>
<evidence type="ECO:0000256" key="2">
    <source>
        <dbReference type="ARBA" id="ARBA00022630"/>
    </source>
</evidence>
<dbReference type="GO" id="GO:0018667">
    <property type="term" value="F:cyclohexanone monooxygenase activity"/>
    <property type="evidence" value="ECO:0007669"/>
    <property type="project" value="UniProtKB-EC"/>
</dbReference>
<keyword evidence="3" id="KW-0274">FAD</keyword>
<accession>A0A0F4YN06</accession>
<keyword evidence="6 7" id="KW-0503">Monooxygenase</keyword>
<dbReference type="SUPFAM" id="SSF51905">
    <property type="entry name" value="FAD/NAD(P)-binding domain"/>
    <property type="match status" value="1"/>
</dbReference>
<keyword evidence="8" id="KW-1185">Reference proteome</keyword>
<dbReference type="InterPro" id="IPR051820">
    <property type="entry name" value="FAD-binding_MO"/>
</dbReference>
<keyword evidence="5 7" id="KW-0560">Oxidoreductase</keyword>
<dbReference type="EMBL" id="LASV01000369">
    <property type="protein sequence ID" value="KKA19221.1"/>
    <property type="molecule type" value="Genomic_DNA"/>
</dbReference>
<dbReference type="PANTHER" id="PTHR43872:SF1">
    <property type="entry name" value="MONOOXYGENASE, PUTATIVE (AFU_ORTHOLOGUE AFUA_8G02570)-RELATED"/>
    <property type="match status" value="1"/>
</dbReference>
<gene>
    <name evidence="7" type="ORF">T310_6832</name>
</gene>
<dbReference type="Proteomes" id="UP000053958">
    <property type="component" value="Unassembled WGS sequence"/>
</dbReference>
<reference evidence="7 8" key="1">
    <citation type="submission" date="2015-04" db="EMBL/GenBank/DDBJ databases">
        <authorList>
            <person name="Heijne W.H."/>
            <person name="Fedorova N.D."/>
            <person name="Nierman W.C."/>
            <person name="Vollebregt A.W."/>
            <person name="Zhao Z."/>
            <person name="Wu L."/>
            <person name="Kumar M."/>
            <person name="Stam H."/>
            <person name="van den Berg M.A."/>
            <person name="Pel H.J."/>
        </authorList>
    </citation>
    <scope>NUCLEOTIDE SEQUENCE [LARGE SCALE GENOMIC DNA]</scope>
    <source>
        <strain evidence="7 8">CBS 393.64</strain>
    </source>
</reference>
<dbReference type="FunFam" id="3.50.50.60:FF:000228">
    <property type="entry name" value="FAD-containing monooxygenase EthA"/>
    <property type="match status" value="1"/>
</dbReference>
<evidence type="ECO:0000256" key="1">
    <source>
        <dbReference type="ARBA" id="ARBA00001974"/>
    </source>
</evidence>
<keyword evidence="2" id="KW-0285">Flavoprotein</keyword>
<dbReference type="Pfam" id="PF00743">
    <property type="entry name" value="FMO-like"/>
    <property type="match status" value="1"/>
</dbReference>
<dbReference type="GO" id="GO:0050661">
    <property type="term" value="F:NADP binding"/>
    <property type="evidence" value="ECO:0007669"/>
    <property type="project" value="InterPro"/>
</dbReference>
<dbReference type="AlphaFoldDB" id="A0A0F4YN06"/>
<protein>
    <submittedName>
        <fullName evidence="7">Cyclohexanone monooxygenase</fullName>
        <ecNumber evidence="7">1.14.13.22</ecNumber>
    </submittedName>
</protein>
<evidence type="ECO:0000256" key="3">
    <source>
        <dbReference type="ARBA" id="ARBA00022827"/>
    </source>
</evidence>
<dbReference type="PANTHER" id="PTHR43872">
    <property type="entry name" value="MONOOXYGENASE, PUTATIVE (AFU_ORTHOLOGUE AFUA_8G02570)-RELATED"/>
    <property type="match status" value="1"/>
</dbReference>
<dbReference type="RefSeq" id="XP_013325833.1">
    <property type="nucleotide sequence ID" value="XM_013470379.1"/>
</dbReference>
<evidence type="ECO:0000256" key="4">
    <source>
        <dbReference type="ARBA" id="ARBA00022857"/>
    </source>
</evidence>